<keyword evidence="3" id="KW-1185">Reference proteome</keyword>
<sequence>MDHSPCLRQLTYLAIISYFIITKAHFDASSNDQDKNIRSRVKGKRQIESSKGKRDDKDKDYVDASSNGLKYSVQAKVPAIHGGMKEQLISNKRCQPCYHPSDSRG</sequence>
<dbReference type="EMBL" id="CM009295">
    <property type="protein sequence ID" value="RQO92091.1"/>
    <property type="molecule type" value="Genomic_DNA"/>
</dbReference>
<feature type="compositionally biased region" description="Basic and acidic residues" evidence="1">
    <location>
        <begin position="45"/>
        <end position="62"/>
    </location>
</feature>
<accession>A0A3N7G019</accession>
<evidence type="ECO:0000313" key="3">
    <source>
        <dbReference type="Proteomes" id="UP000006729"/>
    </source>
</evidence>
<proteinExistence type="predicted"/>
<name>A0A3N7G019_POPTR</name>
<feature type="region of interest" description="Disordered" evidence="1">
    <location>
        <begin position="30"/>
        <end position="63"/>
    </location>
</feature>
<dbReference type="InParanoid" id="A0A3N7G019"/>
<dbReference type="Proteomes" id="UP000006729">
    <property type="component" value="Chromosome 6"/>
</dbReference>
<reference evidence="2 3" key="1">
    <citation type="journal article" date="2006" name="Science">
        <title>The genome of black cottonwood, Populus trichocarpa (Torr. &amp; Gray).</title>
        <authorList>
            <person name="Tuskan G.A."/>
            <person name="Difazio S."/>
            <person name="Jansson S."/>
            <person name="Bohlmann J."/>
            <person name="Grigoriev I."/>
            <person name="Hellsten U."/>
            <person name="Putnam N."/>
            <person name="Ralph S."/>
            <person name="Rombauts S."/>
            <person name="Salamov A."/>
            <person name="Schein J."/>
            <person name="Sterck L."/>
            <person name="Aerts A."/>
            <person name="Bhalerao R.R."/>
            <person name="Bhalerao R.P."/>
            <person name="Blaudez D."/>
            <person name="Boerjan W."/>
            <person name="Brun A."/>
            <person name="Brunner A."/>
            <person name="Busov V."/>
            <person name="Campbell M."/>
            <person name="Carlson J."/>
            <person name="Chalot M."/>
            <person name="Chapman J."/>
            <person name="Chen G.L."/>
            <person name="Cooper D."/>
            <person name="Coutinho P.M."/>
            <person name="Couturier J."/>
            <person name="Covert S."/>
            <person name="Cronk Q."/>
            <person name="Cunningham R."/>
            <person name="Davis J."/>
            <person name="Degroeve S."/>
            <person name="Dejardin A."/>
            <person name="Depamphilis C."/>
            <person name="Detter J."/>
            <person name="Dirks B."/>
            <person name="Dubchak I."/>
            <person name="Duplessis S."/>
            <person name="Ehlting J."/>
            <person name="Ellis B."/>
            <person name="Gendler K."/>
            <person name="Goodstein D."/>
            <person name="Gribskov M."/>
            <person name="Grimwood J."/>
            <person name="Groover A."/>
            <person name="Gunter L."/>
            <person name="Hamberger B."/>
            <person name="Heinze B."/>
            <person name="Helariutta Y."/>
            <person name="Henrissat B."/>
            <person name="Holligan D."/>
            <person name="Holt R."/>
            <person name="Huang W."/>
            <person name="Islam-Faridi N."/>
            <person name="Jones S."/>
            <person name="Jones-Rhoades M."/>
            <person name="Jorgensen R."/>
            <person name="Joshi C."/>
            <person name="Kangasjarvi J."/>
            <person name="Karlsson J."/>
            <person name="Kelleher C."/>
            <person name="Kirkpatrick R."/>
            <person name="Kirst M."/>
            <person name="Kohler A."/>
            <person name="Kalluri U."/>
            <person name="Larimer F."/>
            <person name="Leebens-Mack J."/>
            <person name="Leple J.C."/>
            <person name="Locascio P."/>
            <person name="Lou Y."/>
            <person name="Lucas S."/>
            <person name="Martin F."/>
            <person name="Montanini B."/>
            <person name="Napoli C."/>
            <person name="Nelson D.R."/>
            <person name="Nelson C."/>
            <person name="Nieminen K."/>
            <person name="Nilsson O."/>
            <person name="Pereda V."/>
            <person name="Peter G."/>
            <person name="Philippe R."/>
            <person name="Pilate G."/>
            <person name="Poliakov A."/>
            <person name="Razumovskaya J."/>
            <person name="Richardson P."/>
            <person name="Rinaldi C."/>
            <person name="Ritland K."/>
            <person name="Rouze P."/>
            <person name="Ryaboy D."/>
            <person name="Schmutz J."/>
            <person name="Schrader J."/>
            <person name="Segerman B."/>
            <person name="Shin H."/>
            <person name="Siddiqui A."/>
            <person name="Sterky F."/>
            <person name="Terry A."/>
            <person name="Tsai C.J."/>
            <person name="Uberbacher E."/>
            <person name="Unneberg P."/>
            <person name="Vahala J."/>
            <person name="Wall K."/>
            <person name="Wessler S."/>
            <person name="Yang G."/>
            <person name="Yin T."/>
            <person name="Douglas C."/>
            <person name="Marra M."/>
            <person name="Sandberg G."/>
            <person name="Van de Peer Y."/>
            <person name="Rokhsar D."/>
        </authorList>
    </citation>
    <scope>NUCLEOTIDE SEQUENCE [LARGE SCALE GENOMIC DNA]</scope>
    <source>
        <strain evidence="3">cv. Nisqually</strain>
    </source>
</reference>
<evidence type="ECO:0000256" key="1">
    <source>
        <dbReference type="SAM" id="MobiDB-lite"/>
    </source>
</evidence>
<organism evidence="2 3">
    <name type="scientific">Populus trichocarpa</name>
    <name type="common">Western balsam poplar</name>
    <name type="synonym">Populus balsamifera subsp. trichocarpa</name>
    <dbReference type="NCBI Taxonomy" id="3694"/>
    <lineage>
        <taxon>Eukaryota</taxon>
        <taxon>Viridiplantae</taxon>
        <taxon>Streptophyta</taxon>
        <taxon>Embryophyta</taxon>
        <taxon>Tracheophyta</taxon>
        <taxon>Spermatophyta</taxon>
        <taxon>Magnoliopsida</taxon>
        <taxon>eudicotyledons</taxon>
        <taxon>Gunneridae</taxon>
        <taxon>Pentapetalae</taxon>
        <taxon>rosids</taxon>
        <taxon>fabids</taxon>
        <taxon>Malpighiales</taxon>
        <taxon>Salicaceae</taxon>
        <taxon>Saliceae</taxon>
        <taxon>Populus</taxon>
    </lineage>
</organism>
<dbReference type="AlphaFoldDB" id="A0A3N7G019"/>
<evidence type="ECO:0000313" key="2">
    <source>
        <dbReference type="EMBL" id="RQO92091.1"/>
    </source>
</evidence>
<protein>
    <submittedName>
        <fullName evidence="2">Uncharacterized protein</fullName>
    </submittedName>
</protein>
<gene>
    <name evidence="2" type="ORF">POPTR_006G229850</name>
</gene>